<evidence type="ECO:0000256" key="1">
    <source>
        <dbReference type="SAM" id="MobiDB-lite"/>
    </source>
</evidence>
<feature type="region of interest" description="Disordered" evidence="1">
    <location>
        <begin position="1"/>
        <end position="25"/>
    </location>
</feature>
<organism evidence="3 4">
    <name type="scientific">Maritimibacter harenae</name>
    <dbReference type="NCBI Taxonomy" id="2606218"/>
    <lineage>
        <taxon>Bacteria</taxon>
        <taxon>Pseudomonadati</taxon>
        <taxon>Pseudomonadota</taxon>
        <taxon>Alphaproteobacteria</taxon>
        <taxon>Rhodobacterales</taxon>
        <taxon>Roseobacteraceae</taxon>
        <taxon>Maritimibacter</taxon>
    </lineage>
</organism>
<evidence type="ECO:0000313" key="3">
    <source>
        <dbReference type="EMBL" id="MZR12764.1"/>
    </source>
</evidence>
<proteinExistence type="predicted"/>
<comment type="caution">
    <text evidence="3">The sequence shown here is derived from an EMBL/GenBank/DDBJ whole genome shotgun (WGS) entry which is preliminary data.</text>
</comment>
<keyword evidence="4" id="KW-1185">Reference proteome</keyword>
<dbReference type="AlphaFoldDB" id="A0A845M822"/>
<gene>
    <name evidence="3" type="ORF">GQE99_06990</name>
</gene>
<reference evidence="3 4" key="1">
    <citation type="submission" date="2019-12" db="EMBL/GenBank/DDBJ databases">
        <title>Maritimibacter sp. nov. sp. isolated from sea sand.</title>
        <authorList>
            <person name="Kim J."/>
            <person name="Jeong S.E."/>
            <person name="Jung H.S."/>
            <person name="Jeon C.O."/>
        </authorList>
    </citation>
    <scope>NUCLEOTIDE SEQUENCE [LARGE SCALE GENOMIC DNA]</scope>
    <source>
        <strain evidence="3 4">DP07</strain>
    </source>
</reference>
<evidence type="ECO:0000313" key="4">
    <source>
        <dbReference type="Proteomes" id="UP000467322"/>
    </source>
</evidence>
<dbReference type="Gene3D" id="2.30.330.10">
    <property type="entry name" value="SpoA-like"/>
    <property type="match status" value="1"/>
</dbReference>
<dbReference type="InterPro" id="IPR001543">
    <property type="entry name" value="FliN-like_C"/>
</dbReference>
<feature type="region of interest" description="Disordered" evidence="1">
    <location>
        <begin position="292"/>
        <end position="358"/>
    </location>
</feature>
<feature type="domain" description="Flagellar motor switch protein FliN-like C-terminal" evidence="2">
    <location>
        <begin position="223"/>
        <end position="289"/>
    </location>
</feature>
<dbReference type="RefSeq" id="WP_161350891.1">
    <property type="nucleotide sequence ID" value="NZ_WTUX01000011.1"/>
</dbReference>
<name>A0A845M822_9RHOB</name>
<protein>
    <recommendedName>
        <fullName evidence="2">Flagellar motor switch protein FliN-like C-terminal domain-containing protein</fullName>
    </recommendedName>
</protein>
<accession>A0A845M822</accession>
<evidence type="ECO:0000259" key="2">
    <source>
        <dbReference type="Pfam" id="PF01052"/>
    </source>
</evidence>
<dbReference type="EMBL" id="WTUX01000011">
    <property type="protein sequence ID" value="MZR12764.1"/>
    <property type="molecule type" value="Genomic_DNA"/>
</dbReference>
<dbReference type="Proteomes" id="UP000467322">
    <property type="component" value="Unassembled WGS sequence"/>
</dbReference>
<dbReference type="Pfam" id="PF01052">
    <property type="entry name" value="FliMN_C"/>
    <property type="match status" value="1"/>
</dbReference>
<feature type="compositionally biased region" description="Low complexity" evidence="1">
    <location>
        <begin position="327"/>
        <end position="358"/>
    </location>
</feature>
<dbReference type="InterPro" id="IPR036429">
    <property type="entry name" value="SpoA-like_sf"/>
</dbReference>
<sequence>MSTETRPSVIRRKAGAGRPPPEIGAPDAAKILRTVVMQAGEEVAGLAIAAGAPEEDRVTLATVTGEMAEHALMALTEGPGGRYGLVLLDRDVLAALIEVQTTGRVTPRPADARAPTRTDAILCADFIDRVLELLEQRAAEAALEQAPALSGYRYALALAEARAIPLTLEDVPYRRFRMSLDMARGAKQGRLDLILPFDAAPTAGAGAGLADGAGFTRRLGEVVAGAPVRLRAMLHRVEMPIAQVTELRAGSMIPLPAGALDNVTVADLDGRPVAQGRLGMADGNRAVRLGTAGESRALPREAPPTPPQGQGAQVPDLPVQEGDLPDLDTLPDLGDLPGDSTPIDLDALGDLGDLGNDG</sequence>
<dbReference type="SUPFAM" id="SSF101801">
    <property type="entry name" value="Surface presentation of antigens (SPOA)"/>
    <property type="match status" value="1"/>
</dbReference>